<feature type="binding site" evidence="7">
    <location>
        <position position="57"/>
    </location>
    <ligand>
        <name>Mg(2+)</name>
        <dbReference type="ChEBI" id="CHEBI:18420"/>
        <label>1</label>
    </ligand>
</feature>
<feature type="binding site" evidence="7">
    <location>
        <position position="16"/>
    </location>
    <ligand>
        <name>substrate</name>
    </ligand>
</feature>
<dbReference type="GO" id="GO:0005737">
    <property type="term" value="C:cytoplasm"/>
    <property type="evidence" value="ECO:0007669"/>
    <property type="project" value="UniProtKB-SubCell"/>
</dbReference>
<keyword evidence="4 7" id="KW-0378">Hydrolase</keyword>
<dbReference type="OrthoDB" id="5187599at2"/>
<evidence type="ECO:0000256" key="3">
    <source>
        <dbReference type="ARBA" id="ARBA00022723"/>
    </source>
</evidence>
<feature type="binding site" evidence="7">
    <location>
        <position position="42"/>
    </location>
    <ligand>
        <name>substrate</name>
    </ligand>
</feature>
<dbReference type="SUPFAM" id="SSF50324">
    <property type="entry name" value="Inorganic pyrophosphatase"/>
    <property type="match status" value="1"/>
</dbReference>
<protein>
    <recommendedName>
        <fullName evidence="7">Inorganic pyrophosphatase</fullName>
        <ecNumber evidence="7">3.6.1.1</ecNumber>
    </recommendedName>
    <alternativeName>
        <fullName evidence="7">Pyrophosphate phospho-hydrolase</fullName>
        <shortName evidence="7">PPase</shortName>
    </alternativeName>
</protein>
<dbReference type="GO" id="GO:0000287">
    <property type="term" value="F:magnesium ion binding"/>
    <property type="evidence" value="ECO:0007669"/>
    <property type="project" value="UniProtKB-UniRule"/>
</dbReference>
<dbReference type="GO" id="GO:0006796">
    <property type="term" value="P:phosphate-containing compound metabolic process"/>
    <property type="evidence" value="ECO:0007669"/>
    <property type="project" value="InterPro"/>
</dbReference>
<comment type="catalytic activity">
    <reaction evidence="6 7">
        <text>diphosphate + H2O = 2 phosphate + H(+)</text>
        <dbReference type="Rhea" id="RHEA:24576"/>
        <dbReference type="ChEBI" id="CHEBI:15377"/>
        <dbReference type="ChEBI" id="CHEBI:15378"/>
        <dbReference type="ChEBI" id="CHEBI:33019"/>
        <dbReference type="ChEBI" id="CHEBI:43474"/>
        <dbReference type="EC" id="3.6.1.1"/>
    </reaction>
</comment>
<name>A0A367EL66_9ACTN</name>
<comment type="caution">
    <text evidence="8">The sequence shown here is derived from an EMBL/GenBank/DDBJ whole genome shotgun (WGS) entry which is preliminary data.</text>
</comment>
<dbReference type="InterPro" id="IPR036649">
    <property type="entry name" value="Pyrophosphatase_sf"/>
</dbReference>
<sequence>MSVDVVIEIPRGSRNKYEMDHTTNRIRLDRLLFTRVGYPTDYGFIEGTLGRDGDPLDALLLAAEATFPGCAVACRPVGMLVMSDEKGPDEKVLCVPDGDPRYAGVRDIDDVDRFTQQEIAHFFTVYKDLETGKSVEVSHWVGRTEAEAEIVAAFARVEGGGA</sequence>
<comment type="subcellular location">
    <subcellularLocation>
        <location evidence="7">Cytoplasm</location>
    </subcellularLocation>
</comment>
<organism evidence="8 9">
    <name type="scientific">Streptomyces reniochalinae</name>
    <dbReference type="NCBI Taxonomy" id="2250578"/>
    <lineage>
        <taxon>Bacteria</taxon>
        <taxon>Bacillati</taxon>
        <taxon>Actinomycetota</taxon>
        <taxon>Actinomycetes</taxon>
        <taxon>Kitasatosporales</taxon>
        <taxon>Streptomycetaceae</taxon>
        <taxon>Streptomyces</taxon>
    </lineage>
</organism>
<keyword evidence="9" id="KW-1185">Reference proteome</keyword>
<dbReference type="Proteomes" id="UP000253507">
    <property type="component" value="Unassembled WGS sequence"/>
</dbReference>
<dbReference type="EC" id="3.6.1.1" evidence="7"/>
<feature type="binding site" evidence="7">
    <location>
        <position position="89"/>
    </location>
    <ligand>
        <name>Mg(2+)</name>
        <dbReference type="ChEBI" id="CHEBI:18420"/>
        <label>1</label>
    </ligand>
</feature>
<comment type="function">
    <text evidence="7">Catalyzes the hydrolysis of inorganic pyrophosphate (PPi) forming two phosphate ions.</text>
</comment>
<evidence type="ECO:0000313" key="8">
    <source>
        <dbReference type="EMBL" id="RCG18703.1"/>
    </source>
</evidence>
<dbReference type="PROSITE" id="PS00387">
    <property type="entry name" value="PPASE"/>
    <property type="match status" value="1"/>
</dbReference>
<keyword evidence="2 7" id="KW-0963">Cytoplasm</keyword>
<dbReference type="InterPro" id="IPR008162">
    <property type="entry name" value="Pyrophosphatase"/>
</dbReference>
<proteinExistence type="inferred from homology"/>
<accession>A0A367EL66</accession>
<comment type="similarity">
    <text evidence="7">Belongs to the PPase family.</text>
</comment>
<feature type="binding site" evidence="7">
    <location>
        <position position="57"/>
    </location>
    <ligand>
        <name>Mg(2+)</name>
        <dbReference type="ChEBI" id="CHEBI:18420"/>
        <label>2</label>
    </ligand>
</feature>
<dbReference type="FunFam" id="3.90.80.10:FF:000003">
    <property type="entry name" value="Inorganic pyrophosphatase"/>
    <property type="match status" value="1"/>
</dbReference>
<feature type="binding site" evidence="7">
    <location>
        <position position="126"/>
    </location>
    <ligand>
        <name>substrate</name>
    </ligand>
</feature>
<evidence type="ECO:0000256" key="2">
    <source>
        <dbReference type="ARBA" id="ARBA00022490"/>
    </source>
</evidence>
<evidence type="ECO:0000313" key="9">
    <source>
        <dbReference type="Proteomes" id="UP000253507"/>
    </source>
</evidence>
<dbReference type="PANTHER" id="PTHR10286">
    <property type="entry name" value="INORGANIC PYROPHOSPHATASE"/>
    <property type="match status" value="1"/>
</dbReference>
<evidence type="ECO:0000256" key="5">
    <source>
        <dbReference type="ARBA" id="ARBA00022842"/>
    </source>
</evidence>
<comment type="subunit">
    <text evidence="7">Homohexamer.</text>
</comment>
<gene>
    <name evidence="7" type="primary">ppa</name>
    <name evidence="8" type="ORF">DQ392_12285</name>
</gene>
<evidence type="ECO:0000256" key="1">
    <source>
        <dbReference type="ARBA" id="ARBA00001946"/>
    </source>
</evidence>
<feature type="binding site" evidence="7">
    <location>
        <position position="89"/>
    </location>
    <ligand>
        <name>Mg(2+)</name>
        <dbReference type="ChEBI" id="CHEBI:18420"/>
        <label>3</label>
    </ligand>
</feature>
<evidence type="ECO:0000256" key="4">
    <source>
        <dbReference type="ARBA" id="ARBA00022801"/>
    </source>
</evidence>
<dbReference type="EMBL" id="QOIM01000032">
    <property type="protein sequence ID" value="RCG18703.1"/>
    <property type="molecule type" value="Genomic_DNA"/>
</dbReference>
<keyword evidence="5 7" id="KW-0460">Magnesium</keyword>
<dbReference type="Pfam" id="PF00719">
    <property type="entry name" value="Pyrophosphatase"/>
    <property type="match status" value="1"/>
</dbReference>
<feature type="binding site" evidence="7">
    <location>
        <position position="52"/>
    </location>
    <ligand>
        <name>Mg(2+)</name>
        <dbReference type="ChEBI" id="CHEBI:18420"/>
        <label>1</label>
    </ligand>
</feature>
<feature type="binding site" evidence="7">
    <location>
        <position position="84"/>
    </location>
    <ligand>
        <name>Mg(2+)</name>
        <dbReference type="ChEBI" id="CHEBI:18420"/>
        <label>3</label>
    </ligand>
</feature>
<keyword evidence="3 7" id="KW-0479">Metal-binding</keyword>
<dbReference type="RefSeq" id="WP_114015609.1">
    <property type="nucleotide sequence ID" value="NZ_QOIM01000032.1"/>
</dbReference>
<feature type="binding site" evidence="7">
    <location>
        <position position="30"/>
    </location>
    <ligand>
        <name>substrate</name>
    </ligand>
</feature>
<dbReference type="HAMAP" id="MF_00209">
    <property type="entry name" value="Inorganic_PPase"/>
    <property type="match status" value="1"/>
</dbReference>
<comment type="cofactor">
    <cofactor evidence="1 7">
        <name>Mg(2+)</name>
        <dbReference type="ChEBI" id="CHEBI:18420"/>
    </cofactor>
</comment>
<dbReference type="AlphaFoldDB" id="A0A367EL66"/>
<reference evidence="8 9" key="1">
    <citation type="submission" date="2018-06" db="EMBL/GenBank/DDBJ databases">
        <title>Streptomyces reniochalinae sp. nov. and Streptomyces diacarnus sp. nov. from marine sponges.</title>
        <authorList>
            <person name="Li L."/>
        </authorList>
    </citation>
    <scope>NUCLEOTIDE SEQUENCE [LARGE SCALE GENOMIC DNA]</scope>
    <source>
        <strain evidence="8 9">LHW50302</strain>
    </source>
</reference>
<evidence type="ECO:0000256" key="6">
    <source>
        <dbReference type="ARBA" id="ARBA00047820"/>
    </source>
</evidence>
<evidence type="ECO:0000256" key="7">
    <source>
        <dbReference type="HAMAP-Rule" id="MF_00209"/>
    </source>
</evidence>
<feature type="binding site" evidence="7">
    <location>
        <position position="8"/>
    </location>
    <ligand>
        <name>Mg(2+)</name>
        <dbReference type="ChEBI" id="CHEBI:18420"/>
        <label>2</label>
    </ligand>
</feature>
<dbReference type="Gene3D" id="3.90.80.10">
    <property type="entry name" value="Inorganic pyrophosphatase"/>
    <property type="match status" value="1"/>
</dbReference>
<dbReference type="CDD" id="cd00412">
    <property type="entry name" value="pyrophosphatase"/>
    <property type="match status" value="1"/>
</dbReference>
<feature type="active site" description="Proton acceptor" evidence="7">
    <location>
        <position position="89"/>
    </location>
</feature>
<dbReference type="GO" id="GO:0004427">
    <property type="term" value="F:inorganic diphosphate phosphatase activity"/>
    <property type="evidence" value="ECO:0007669"/>
    <property type="project" value="UniProtKB-UniRule"/>
</dbReference>